<accession>A0ABU7NYY7</accession>
<dbReference type="InterPro" id="IPR007197">
    <property type="entry name" value="rSAM"/>
</dbReference>
<evidence type="ECO:0000313" key="6">
    <source>
        <dbReference type="EMBL" id="MEE4424094.1"/>
    </source>
</evidence>
<dbReference type="Pfam" id="PF04055">
    <property type="entry name" value="Radical_SAM"/>
    <property type="match status" value="1"/>
</dbReference>
<keyword evidence="7" id="KW-1185">Reference proteome</keyword>
<dbReference type="RefSeq" id="WP_330823635.1">
    <property type="nucleotide sequence ID" value="NZ_JAZBJP010000033.1"/>
</dbReference>
<dbReference type="SFLD" id="SFLDG01072">
    <property type="entry name" value="dehydrogenase_like"/>
    <property type="match status" value="1"/>
</dbReference>
<evidence type="ECO:0000256" key="4">
    <source>
        <dbReference type="ARBA" id="ARBA00023014"/>
    </source>
</evidence>
<keyword evidence="2" id="KW-0479">Metal-binding</keyword>
<dbReference type="Gene3D" id="3.20.20.70">
    <property type="entry name" value="Aldolase class I"/>
    <property type="match status" value="1"/>
</dbReference>
<name>A0ABU7NYY7_9ACTN</name>
<keyword evidence="4" id="KW-0411">Iron-sulfur</keyword>
<protein>
    <submittedName>
        <fullName evidence="6">FxsB family cyclophane-forming radical SAM/SPASM peptide maturase</fullName>
    </submittedName>
</protein>
<dbReference type="InterPro" id="IPR023867">
    <property type="entry name" value="Sulphatase_maturase_rSAM"/>
</dbReference>
<dbReference type="InterPro" id="IPR058240">
    <property type="entry name" value="rSAM_sf"/>
</dbReference>
<comment type="caution">
    <text evidence="6">The sequence shown here is derived from an EMBL/GenBank/DDBJ whole genome shotgun (WGS) entry which is preliminary data.</text>
</comment>
<reference evidence="6 7" key="1">
    <citation type="submission" date="2023-12" db="EMBL/GenBank/DDBJ databases">
        <title>30 novel species of actinomycetes from the DSMZ collection.</title>
        <authorList>
            <person name="Nouioui I."/>
        </authorList>
    </citation>
    <scope>NUCLEOTIDE SEQUENCE [LARGE SCALE GENOMIC DNA]</scope>
    <source>
        <strain evidence="6 7">DSM 41528</strain>
    </source>
</reference>
<evidence type="ECO:0000256" key="1">
    <source>
        <dbReference type="ARBA" id="ARBA00022691"/>
    </source>
</evidence>
<dbReference type="SFLD" id="SFLDS00029">
    <property type="entry name" value="Radical_SAM"/>
    <property type="match status" value="1"/>
</dbReference>
<dbReference type="PANTHER" id="PTHR43273:SF8">
    <property type="entry name" value="RADICAL SAM DOMAIN PROTEIN"/>
    <property type="match status" value="1"/>
</dbReference>
<dbReference type="InterPro" id="IPR026335">
    <property type="entry name" value="rSAM_SPASM_FxsB"/>
</dbReference>
<dbReference type="SUPFAM" id="SSF102114">
    <property type="entry name" value="Radical SAM enzymes"/>
    <property type="match status" value="1"/>
</dbReference>
<evidence type="ECO:0000313" key="7">
    <source>
        <dbReference type="Proteomes" id="UP001307760"/>
    </source>
</evidence>
<dbReference type="SFLD" id="SFLDG01386">
    <property type="entry name" value="main_SPASM_domain-containing"/>
    <property type="match status" value="1"/>
</dbReference>
<proteinExistence type="predicted"/>
<keyword evidence="1" id="KW-0949">S-adenosyl-L-methionine</keyword>
<feature type="domain" description="Radical SAM core" evidence="5">
    <location>
        <begin position="42"/>
        <end position="194"/>
    </location>
</feature>
<sequence>MNAAATDPHGPAPWPHALLDVAALRRAGARPVPFRQFVLKVHSRCNLACTYCYVYHGADSSWRSRPHRVGDEVLRRTAHRIAEHVAAHDLTQIRVELHGGEPLLSGPGTPVRVASLVRGAVHEAVGKRCAVRVSVQTNGTLLTERTLSELAAADIGIGVSLDGGAPHHNTSRVDHAGRPSWPAVTRGLRRLARYPASYAGILCTVDLAHDPVETYASLLAFDPPAIDLLLPHANWAAPPPGIADPHAAHRATPYADWLAAAFDAWFDADRAAVRVRLFTEVIGLLLGVPSAAEAMGISPLAAVVVDTDGAVEQVDSLKTAYEGAPVMGLHVDRNSFDDALEHPGTAARQLGMRALAPSCRTCPVVRVCGGGNYAHRYRPGSGFRHPSVYCADLAAFIRHVDARLQRVLVA</sequence>
<gene>
    <name evidence="6" type="ORF">V2J85_32990</name>
</gene>
<dbReference type="SFLD" id="SFLDG01067">
    <property type="entry name" value="SPASM/twitch_domain_containing"/>
    <property type="match status" value="1"/>
</dbReference>
<evidence type="ECO:0000256" key="3">
    <source>
        <dbReference type="ARBA" id="ARBA00023004"/>
    </source>
</evidence>
<evidence type="ECO:0000259" key="5">
    <source>
        <dbReference type="Pfam" id="PF04055"/>
    </source>
</evidence>
<dbReference type="EMBL" id="JAZBJP010000033">
    <property type="protein sequence ID" value="MEE4424094.1"/>
    <property type="molecule type" value="Genomic_DNA"/>
</dbReference>
<organism evidence="6 7">
    <name type="scientific">Streptomyces bugieae</name>
    <dbReference type="NCBI Taxonomy" id="3098223"/>
    <lineage>
        <taxon>Bacteria</taxon>
        <taxon>Bacillati</taxon>
        <taxon>Actinomycetota</taxon>
        <taxon>Actinomycetes</taxon>
        <taxon>Kitasatosporales</taxon>
        <taxon>Streptomycetaceae</taxon>
        <taxon>Streptomyces</taxon>
    </lineage>
</organism>
<dbReference type="NCBIfam" id="TIGR04269">
    <property type="entry name" value="SAM_SPASM_FxsB"/>
    <property type="match status" value="1"/>
</dbReference>
<dbReference type="Proteomes" id="UP001307760">
    <property type="component" value="Unassembled WGS sequence"/>
</dbReference>
<dbReference type="InterPro" id="IPR013785">
    <property type="entry name" value="Aldolase_TIM"/>
</dbReference>
<dbReference type="CDD" id="cd01335">
    <property type="entry name" value="Radical_SAM"/>
    <property type="match status" value="1"/>
</dbReference>
<evidence type="ECO:0000256" key="2">
    <source>
        <dbReference type="ARBA" id="ARBA00022723"/>
    </source>
</evidence>
<keyword evidence="3" id="KW-0408">Iron</keyword>
<dbReference type="PANTHER" id="PTHR43273">
    <property type="entry name" value="ANAEROBIC SULFATASE-MATURATING ENZYME HOMOLOG ASLB-RELATED"/>
    <property type="match status" value="1"/>
</dbReference>